<dbReference type="AlphaFoldDB" id="A0A811NF29"/>
<evidence type="ECO:0000256" key="1">
    <source>
        <dbReference type="ARBA" id="ARBA00010149"/>
    </source>
</evidence>
<dbReference type="InterPro" id="IPR056205">
    <property type="entry name" value="Meg"/>
</dbReference>
<keyword evidence="2" id="KW-1015">Disulfide bond</keyword>
<accession>A0A811NF29</accession>
<reference evidence="4" key="1">
    <citation type="submission" date="2020-10" db="EMBL/GenBank/DDBJ databases">
        <authorList>
            <person name="Han B."/>
            <person name="Lu T."/>
            <person name="Zhao Q."/>
            <person name="Huang X."/>
            <person name="Zhao Y."/>
        </authorList>
    </citation>
    <scope>NUCLEOTIDE SEQUENCE</scope>
</reference>
<dbReference type="Pfam" id="PF24153">
    <property type="entry name" value="Meg"/>
    <property type="match status" value="1"/>
</dbReference>
<organism evidence="4 5">
    <name type="scientific">Miscanthus lutarioriparius</name>
    <dbReference type="NCBI Taxonomy" id="422564"/>
    <lineage>
        <taxon>Eukaryota</taxon>
        <taxon>Viridiplantae</taxon>
        <taxon>Streptophyta</taxon>
        <taxon>Embryophyta</taxon>
        <taxon>Tracheophyta</taxon>
        <taxon>Spermatophyta</taxon>
        <taxon>Magnoliopsida</taxon>
        <taxon>Liliopsida</taxon>
        <taxon>Poales</taxon>
        <taxon>Poaceae</taxon>
        <taxon>PACMAD clade</taxon>
        <taxon>Panicoideae</taxon>
        <taxon>Andropogonodae</taxon>
        <taxon>Andropogoneae</taxon>
        <taxon>Saccharinae</taxon>
        <taxon>Miscanthus</taxon>
    </lineage>
</organism>
<comment type="caution">
    <text evidence="4">The sequence shown here is derived from an EMBL/GenBank/DDBJ whole genome shotgun (WGS) entry which is preliminary data.</text>
</comment>
<dbReference type="OrthoDB" id="680835at2759"/>
<comment type="similarity">
    <text evidence="1">Belongs to the MEG family.</text>
</comment>
<evidence type="ECO:0000313" key="5">
    <source>
        <dbReference type="Proteomes" id="UP000604825"/>
    </source>
</evidence>
<evidence type="ECO:0000313" key="4">
    <source>
        <dbReference type="EMBL" id="CAD6220833.1"/>
    </source>
</evidence>
<dbReference type="EMBL" id="CAJGYO010000003">
    <property type="protein sequence ID" value="CAD6220833.1"/>
    <property type="molecule type" value="Genomic_DNA"/>
</dbReference>
<protein>
    <recommendedName>
        <fullName evidence="3">Meg domain-containing protein</fullName>
    </recommendedName>
</protein>
<keyword evidence="5" id="KW-1185">Reference proteome</keyword>
<gene>
    <name evidence="4" type="ORF">NCGR_LOCUS14253</name>
</gene>
<proteinExistence type="inferred from homology"/>
<sequence length="86" mass="9455">MEKYIKRADALVLFSLLLLGYFAAHTHGNARLIRYLLHRGEAIGIDEVGAPSPAEEVIMRRSGAQCAQNNPHLPCKDNKCFCCIGG</sequence>
<dbReference type="Proteomes" id="UP000604825">
    <property type="component" value="Unassembled WGS sequence"/>
</dbReference>
<evidence type="ECO:0000259" key="3">
    <source>
        <dbReference type="Pfam" id="PF24153"/>
    </source>
</evidence>
<evidence type="ECO:0000256" key="2">
    <source>
        <dbReference type="ARBA" id="ARBA00023157"/>
    </source>
</evidence>
<name>A0A811NF29_9POAL</name>
<feature type="domain" description="Meg" evidence="3">
    <location>
        <begin position="1"/>
        <end position="86"/>
    </location>
</feature>